<dbReference type="Proteomes" id="UP000299102">
    <property type="component" value="Unassembled WGS sequence"/>
</dbReference>
<comment type="caution">
    <text evidence="1">The sequence shown here is derived from an EMBL/GenBank/DDBJ whole genome shotgun (WGS) entry which is preliminary data.</text>
</comment>
<evidence type="ECO:0000313" key="2">
    <source>
        <dbReference type="Proteomes" id="UP000299102"/>
    </source>
</evidence>
<accession>A0A4C1XJJ1</accession>
<protein>
    <submittedName>
        <fullName evidence="1">Uncharacterized protein</fullName>
    </submittedName>
</protein>
<organism evidence="1 2">
    <name type="scientific">Eumeta variegata</name>
    <name type="common">Bagworm moth</name>
    <name type="synonym">Eumeta japonica</name>
    <dbReference type="NCBI Taxonomy" id="151549"/>
    <lineage>
        <taxon>Eukaryota</taxon>
        <taxon>Metazoa</taxon>
        <taxon>Ecdysozoa</taxon>
        <taxon>Arthropoda</taxon>
        <taxon>Hexapoda</taxon>
        <taxon>Insecta</taxon>
        <taxon>Pterygota</taxon>
        <taxon>Neoptera</taxon>
        <taxon>Endopterygota</taxon>
        <taxon>Lepidoptera</taxon>
        <taxon>Glossata</taxon>
        <taxon>Ditrysia</taxon>
        <taxon>Tineoidea</taxon>
        <taxon>Psychidae</taxon>
        <taxon>Oiketicinae</taxon>
        <taxon>Eumeta</taxon>
    </lineage>
</organism>
<reference evidence="1 2" key="1">
    <citation type="journal article" date="2019" name="Commun. Biol.">
        <title>The bagworm genome reveals a unique fibroin gene that provides high tensile strength.</title>
        <authorList>
            <person name="Kono N."/>
            <person name="Nakamura H."/>
            <person name="Ohtoshi R."/>
            <person name="Tomita M."/>
            <person name="Numata K."/>
            <person name="Arakawa K."/>
        </authorList>
    </citation>
    <scope>NUCLEOTIDE SEQUENCE [LARGE SCALE GENOMIC DNA]</scope>
</reference>
<dbReference type="AlphaFoldDB" id="A0A4C1XJJ1"/>
<name>A0A4C1XJJ1_EUMVA</name>
<evidence type="ECO:0000313" key="1">
    <source>
        <dbReference type="EMBL" id="GBP63290.1"/>
    </source>
</evidence>
<dbReference type="EMBL" id="BGZK01000866">
    <property type="protein sequence ID" value="GBP63290.1"/>
    <property type="molecule type" value="Genomic_DNA"/>
</dbReference>
<proteinExistence type="predicted"/>
<keyword evidence="2" id="KW-1185">Reference proteome</keyword>
<gene>
    <name evidence="1" type="ORF">EVAR_26603_1</name>
</gene>
<sequence length="96" mass="11195">MQCDNVSEPAKRFQASDRFALLDSNHRIVHGEKLCHVQNSRLRTAGVGSYPRERSNLPKREVSHRNCSSDVVIKSFLYTFPNLEYRFQRAESLKNR</sequence>